<gene>
    <name evidence="3" type="ORF">EES38_09975</name>
</gene>
<protein>
    <submittedName>
        <fullName evidence="3">DUF3466 family protein</fullName>
    </submittedName>
</protein>
<dbReference type="Pfam" id="PF11949">
    <property type="entry name" value="DUF3466"/>
    <property type="match status" value="1"/>
</dbReference>
<organism evidence="3 4">
    <name type="scientific">Vibrio viridaestus</name>
    <dbReference type="NCBI Taxonomy" id="2487322"/>
    <lineage>
        <taxon>Bacteria</taxon>
        <taxon>Pseudomonadati</taxon>
        <taxon>Pseudomonadota</taxon>
        <taxon>Gammaproteobacteria</taxon>
        <taxon>Vibrionales</taxon>
        <taxon>Vibrionaceae</taxon>
        <taxon>Vibrio</taxon>
    </lineage>
</organism>
<dbReference type="InterPro" id="IPR022562">
    <property type="entry name" value="DUF3466"/>
</dbReference>
<feature type="transmembrane region" description="Helical" evidence="1">
    <location>
        <begin position="540"/>
        <end position="558"/>
    </location>
</feature>
<evidence type="ECO:0000313" key="4">
    <source>
        <dbReference type="Proteomes" id="UP000281112"/>
    </source>
</evidence>
<reference evidence="3 4" key="1">
    <citation type="submission" date="2018-11" db="EMBL/GenBank/DDBJ databases">
        <title>Vibrio LJC006 sp. nov., isolated from seawater during the bloom of the enteromorpha.</title>
        <authorList>
            <person name="Liang J."/>
        </authorList>
    </citation>
    <scope>NUCLEOTIDE SEQUENCE [LARGE SCALE GENOMIC DNA]</scope>
    <source>
        <strain evidence="3 4">LJC006</strain>
    </source>
</reference>
<keyword evidence="1" id="KW-0812">Transmembrane</keyword>
<feature type="chain" id="PRO_5017925663" evidence="2">
    <location>
        <begin position="24"/>
        <end position="562"/>
    </location>
</feature>
<evidence type="ECO:0000313" key="3">
    <source>
        <dbReference type="EMBL" id="RQW63564.1"/>
    </source>
</evidence>
<feature type="signal peptide" evidence="2">
    <location>
        <begin position="1"/>
        <end position="23"/>
    </location>
</feature>
<comment type="caution">
    <text evidence="3">The sequence shown here is derived from an EMBL/GenBank/DDBJ whole genome shotgun (WGS) entry which is preliminary data.</text>
</comment>
<keyword evidence="1" id="KW-1133">Transmembrane helix</keyword>
<name>A0A3N9TI36_9VIBR</name>
<dbReference type="Proteomes" id="UP000281112">
    <property type="component" value="Unassembled WGS sequence"/>
</dbReference>
<dbReference type="EMBL" id="RJVQ01000003">
    <property type="protein sequence ID" value="RQW63564.1"/>
    <property type="molecule type" value="Genomic_DNA"/>
</dbReference>
<sequence length="562" mass="59619">MTRHPIKLTTLAFSILASFQASAALYRVVEVTPPSGITYGSEYKSSFGIAVEPETGSTSCFSTSCSASDYPLSGETRYQKTMAGQPIDGYDLKEEVPFGLDNEFSYIDSESEFQSFCSTYIGYNTCDSWGEARWNEKEREDSGELTSYAFTQDSGATTSSFAVASTSASTGTNSVVTSSDSSGDAVGFSLTTGDGSVDRSAITPTATVSGETKVRIWKDDPSSGVKAGSITTSYSSYYTSQAALWENSSSTPFTIGWTSTGTGTDSTRNSRYAQGSIRDFYVDTSENMIYAVGYNSYGNYNYMSATLFKIDISDSSDWELDSTSLISGAEVTSSSSSYSNTRLTAINANKIAVGEAKLDNGHALNGAYANKLFVTDLTASSPSATFFSQGTGNIGFNGAGGHVNAINDDNDIVGQIDTETAREVDGKPRRKRGFIYPYNDSTNSSRFGSQAWLLDDLTNGGSYSSSNNAYRILSGNDINDAGVIAATAIKCSGGYSATTHDATCSGTEKTVAVKLIPISGATSSDISERGYETSSVSRSGGGSFGILGVFSLFGLAWFRRKK</sequence>
<keyword evidence="4" id="KW-1185">Reference proteome</keyword>
<accession>A0A3N9TI36</accession>
<proteinExistence type="predicted"/>
<dbReference type="RefSeq" id="WP_124937027.1">
    <property type="nucleotide sequence ID" value="NZ_RJVQ01000003.1"/>
</dbReference>
<keyword evidence="1" id="KW-0472">Membrane</keyword>
<dbReference type="AlphaFoldDB" id="A0A3N9TI36"/>
<keyword evidence="2" id="KW-0732">Signal</keyword>
<evidence type="ECO:0000256" key="1">
    <source>
        <dbReference type="SAM" id="Phobius"/>
    </source>
</evidence>
<dbReference type="OrthoDB" id="6395565at2"/>
<evidence type="ECO:0000256" key="2">
    <source>
        <dbReference type="SAM" id="SignalP"/>
    </source>
</evidence>